<keyword evidence="1" id="KW-0285">Flavoprotein</keyword>
<comment type="caution">
    <text evidence="4">The sequence shown here is derived from an EMBL/GenBank/DDBJ whole genome shotgun (WGS) entry which is preliminary data.</text>
</comment>
<dbReference type="InterPro" id="IPR005025">
    <property type="entry name" value="FMN_Rdtase-like_dom"/>
</dbReference>
<dbReference type="Pfam" id="PF03358">
    <property type="entry name" value="FMN_red"/>
    <property type="match status" value="1"/>
</dbReference>
<proteinExistence type="predicted"/>
<dbReference type="PANTHER" id="PTHR43278">
    <property type="entry name" value="NAD(P)H-DEPENDENT FMN-CONTAINING OXIDOREDUCTASE YWQN-RELATED"/>
    <property type="match status" value="1"/>
</dbReference>
<gene>
    <name evidence="4" type="ORF">CSC2_07000</name>
</gene>
<evidence type="ECO:0000256" key="1">
    <source>
        <dbReference type="ARBA" id="ARBA00022630"/>
    </source>
</evidence>
<sequence length="263" mass="29962">MKIISLVSSYRTNGNTSRIAELIENYLLSIAKTKRIDLEIERVQIGHCNINTCRGCRVCFDKGEELCPLKDDLLSIRDKIREADGILAASPVYVEDVNGIMKNWLDRMAFNCHRPAYAGKVAYIVTTSGAGASNHTINTIKNAFTTWGISIAGQKKFRTGGLMDFIEMQAKYGSDCKNIASTLFDTMKRNLVIKPSLYSLIAFKIQQLSWQKSSRSHDNIDYKYWQKNRWLEKDCNYYLPNNTNVLKIKFARMIGSILAMFLI</sequence>
<protein>
    <recommendedName>
        <fullName evidence="3">NADPH-dependent FMN reductase-like domain-containing protein</fullName>
    </recommendedName>
</protein>
<feature type="domain" description="NADPH-dependent FMN reductase-like" evidence="3">
    <location>
        <begin position="1"/>
        <end position="146"/>
    </location>
</feature>
<reference evidence="4 5" key="1">
    <citation type="journal article" date="2021" name="Int. J. Syst. Evol. Microbiol.">
        <title>Clostridium zeae sp. nov., isolated from corn silage.</title>
        <authorList>
            <person name="Kobayashi H."/>
            <person name="Tanizawa Y."/>
            <person name="Yagura M."/>
            <person name="Sakamoto M."/>
            <person name="Ohkuma M."/>
            <person name="Tohno M."/>
        </authorList>
    </citation>
    <scope>NUCLEOTIDE SEQUENCE [LARGE SCALE GENOMIC DNA]</scope>
    <source>
        <strain evidence="4 5">CSC2</strain>
    </source>
</reference>
<dbReference type="Proteomes" id="UP000663802">
    <property type="component" value="Unassembled WGS sequence"/>
</dbReference>
<evidence type="ECO:0000256" key="2">
    <source>
        <dbReference type="ARBA" id="ARBA00022643"/>
    </source>
</evidence>
<dbReference type="Gene3D" id="3.40.50.360">
    <property type="match status" value="1"/>
</dbReference>
<dbReference type="RefSeq" id="WP_206868169.1">
    <property type="nucleotide sequence ID" value="NZ_BMBA01000001.1"/>
</dbReference>
<evidence type="ECO:0000313" key="4">
    <source>
        <dbReference type="EMBL" id="GFZ30174.1"/>
    </source>
</evidence>
<dbReference type="InterPro" id="IPR051796">
    <property type="entry name" value="ISF_SsuE-like"/>
</dbReference>
<keyword evidence="2" id="KW-0288">FMN</keyword>
<dbReference type="PANTHER" id="PTHR43278:SF4">
    <property type="entry name" value="NAD(P)H-DEPENDENT FMN-CONTAINING OXIDOREDUCTASE YWQN-RELATED"/>
    <property type="match status" value="1"/>
</dbReference>
<evidence type="ECO:0000259" key="3">
    <source>
        <dbReference type="Pfam" id="PF03358"/>
    </source>
</evidence>
<dbReference type="EMBL" id="BMBA01000001">
    <property type="protein sequence ID" value="GFZ30174.1"/>
    <property type="molecule type" value="Genomic_DNA"/>
</dbReference>
<keyword evidence="5" id="KW-1185">Reference proteome</keyword>
<organism evidence="4 5">
    <name type="scientific">Clostridium zeae</name>
    <dbReference type="NCBI Taxonomy" id="2759022"/>
    <lineage>
        <taxon>Bacteria</taxon>
        <taxon>Bacillati</taxon>
        <taxon>Bacillota</taxon>
        <taxon>Clostridia</taxon>
        <taxon>Eubacteriales</taxon>
        <taxon>Clostridiaceae</taxon>
        <taxon>Clostridium</taxon>
    </lineage>
</organism>
<name>A0ABQ1E607_9CLOT</name>
<dbReference type="SUPFAM" id="SSF52218">
    <property type="entry name" value="Flavoproteins"/>
    <property type="match status" value="1"/>
</dbReference>
<evidence type="ECO:0000313" key="5">
    <source>
        <dbReference type="Proteomes" id="UP000663802"/>
    </source>
</evidence>
<dbReference type="InterPro" id="IPR029039">
    <property type="entry name" value="Flavoprotein-like_sf"/>
</dbReference>
<accession>A0ABQ1E607</accession>